<dbReference type="VEuPathDB" id="TriTrypDB:ADEAN_000777500"/>
<evidence type="ECO:0000313" key="3">
    <source>
        <dbReference type="Proteomes" id="UP000515908"/>
    </source>
</evidence>
<accession>A0A7G2CK50</accession>
<dbReference type="Proteomes" id="UP000515908">
    <property type="component" value="Chromosome 16"/>
</dbReference>
<proteinExistence type="predicted"/>
<gene>
    <name evidence="2" type="ORF">ADEAN_000777500</name>
</gene>
<dbReference type="EMBL" id="LR877160">
    <property type="protein sequence ID" value="CAD2220260.1"/>
    <property type="molecule type" value="Genomic_DNA"/>
</dbReference>
<evidence type="ECO:0000313" key="2">
    <source>
        <dbReference type="EMBL" id="CAD2220260.1"/>
    </source>
</evidence>
<reference evidence="2 3" key="1">
    <citation type="submission" date="2020-08" db="EMBL/GenBank/DDBJ databases">
        <authorList>
            <person name="Newling K."/>
            <person name="Davey J."/>
            <person name="Forrester S."/>
        </authorList>
    </citation>
    <scope>NUCLEOTIDE SEQUENCE [LARGE SCALE GENOMIC DNA]</scope>
    <source>
        <strain evidence="3">Crithidia deanei Carvalho (ATCC PRA-265)</strain>
    </source>
</reference>
<organism evidence="2 3">
    <name type="scientific">Angomonas deanei</name>
    <dbReference type="NCBI Taxonomy" id="59799"/>
    <lineage>
        <taxon>Eukaryota</taxon>
        <taxon>Discoba</taxon>
        <taxon>Euglenozoa</taxon>
        <taxon>Kinetoplastea</taxon>
        <taxon>Metakinetoplastina</taxon>
        <taxon>Trypanosomatida</taxon>
        <taxon>Trypanosomatidae</taxon>
        <taxon>Strigomonadinae</taxon>
        <taxon>Angomonas</taxon>
    </lineage>
</organism>
<name>A0A7G2CK50_9TRYP</name>
<dbReference type="AlphaFoldDB" id="A0A7G2CK50"/>
<keyword evidence="3" id="KW-1185">Reference proteome</keyword>
<feature type="region of interest" description="Disordered" evidence="1">
    <location>
        <begin position="71"/>
        <end position="94"/>
    </location>
</feature>
<sequence>MNNNSNTPTPGALPYIALVDRTVEPTVHGKPMGKTIIMPLAAGRNCKFLANCLEGILYLPGCETAFLGSSVPTAEEEEKKPAVDKKATGKESSETVPVAGGIRYRGQGAEYTKASKLYHNYVARQLASMEEGTSPKGQEEMDAALASEVRYGQTVLSTLQLAPVAVEGGEKESGEQYHCYATNTRETMVMFPFTMPVFSDGILIDLSAHMVQTSLDGRNGERRGMDAKALLGKGCLMTREEKAQKLEHALKLIESASFLQL</sequence>
<protein>
    <submittedName>
        <fullName evidence="2">Uncharacterized protein</fullName>
    </submittedName>
</protein>
<feature type="compositionally biased region" description="Basic and acidic residues" evidence="1">
    <location>
        <begin position="77"/>
        <end position="93"/>
    </location>
</feature>
<evidence type="ECO:0000256" key="1">
    <source>
        <dbReference type="SAM" id="MobiDB-lite"/>
    </source>
</evidence>